<sequence length="308" mass="34984">MILLLLAVVILPLAILFVSNRRKRRRKSPYPPGPPGLPFIGNLHQFDPSTTPHIYLWRLAKKYGPLMFMKMGSKPVLVISSPKIAKQVLKTHDLVFSSRPRFLAHNKLTYNSSGVSLAPYSESWRELRKICVLHLLSNKQVLLFRPVREDEVFRMIRNLSVGARSGEVADLSLMIVALTSTSTCRTAFGKTNDEGSGQRRFDELLIEFQAMQGGFFLSDYIPSLGWVDKLTGMISRLDKIYKDFDGFYQELIDDHLDPNRPKSANPDFLDLLIQLKQENLCSIDLTWNHIKAILVVGNHLQSFISAIS</sequence>
<keyword evidence="13" id="KW-1185">Reference proteome</keyword>
<evidence type="ECO:0000256" key="2">
    <source>
        <dbReference type="ARBA" id="ARBA00004167"/>
    </source>
</evidence>
<dbReference type="PANTHER" id="PTHR47955">
    <property type="entry name" value="CYTOCHROME P450 FAMILY 71 PROTEIN"/>
    <property type="match status" value="1"/>
</dbReference>
<dbReference type="GO" id="GO:0020037">
    <property type="term" value="F:heme binding"/>
    <property type="evidence" value="ECO:0007669"/>
    <property type="project" value="InterPro"/>
</dbReference>
<evidence type="ECO:0000256" key="8">
    <source>
        <dbReference type="ARBA" id="ARBA00023002"/>
    </source>
</evidence>
<name>A0AAE1YLM9_9LAMI</name>
<keyword evidence="6" id="KW-0479">Metal-binding</keyword>
<dbReference type="AlphaFoldDB" id="A0AAE1YLM9"/>
<organism evidence="12 13">
    <name type="scientific">Sesamum alatum</name>
    <dbReference type="NCBI Taxonomy" id="300844"/>
    <lineage>
        <taxon>Eukaryota</taxon>
        <taxon>Viridiplantae</taxon>
        <taxon>Streptophyta</taxon>
        <taxon>Embryophyta</taxon>
        <taxon>Tracheophyta</taxon>
        <taxon>Spermatophyta</taxon>
        <taxon>Magnoliopsida</taxon>
        <taxon>eudicotyledons</taxon>
        <taxon>Gunneridae</taxon>
        <taxon>Pentapetalae</taxon>
        <taxon>asterids</taxon>
        <taxon>lamiids</taxon>
        <taxon>Lamiales</taxon>
        <taxon>Pedaliaceae</taxon>
        <taxon>Sesamum</taxon>
    </lineage>
</organism>
<proteinExistence type="inferred from homology"/>
<protein>
    <submittedName>
        <fullName evidence="12">Cytochrome</fullName>
    </submittedName>
</protein>
<dbReference type="PRINTS" id="PR00463">
    <property type="entry name" value="EP450I"/>
</dbReference>
<dbReference type="InterPro" id="IPR036396">
    <property type="entry name" value="Cyt_P450_sf"/>
</dbReference>
<comment type="subcellular location">
    <subcellularLocation>
        <location evidence="2">Membrane</location>
        <topology evidence="2">Single-pass membrane protein</topology>
    </subcellularLocation>
</comment>
<dbReference type="GO" id="GO:0004497">
    <property type="term" value="F:monooxygenase activity"/>
    <property type="evidence" value="ECO:0007669"/>
    <property type="project" value="UniProtKB-KW"/>
</dbReference>
<keyword evidence="9" id="KW-0408">Iron</keyword>
<evidence type="ECO:0000313" key="12">
    <source>
        <dbReference type="EMBL" id="KAK4432705.1"/>
    </source>
</evidence>
<dbReference type="GO" id="GO:0005506">
    <property type="term" value="F:iron ion binding"/>
    <property type="evidence" value="ECO:0007669"/>
    <property type="project" value="InterPro"/>
</dbReference>
<dbReference type="Proteomes" id="UP001293254">
    <property type="component" value="Unassembled WGS sequence"/>
</dbReference>
<evidence type="ECO:0000256" key="6">
    <source>
        <dbReference type="ARBA" id="ARBA00022723"/>
    </source>
</evidence>
<dbReference type="SUPFAM" id="SSF48264">
    <property type="entry name" value="Cytochrome P450"/>
    <property type="match status" value="1"/>
</dbReference>
<evidence type="ECO:0000256" key="5">
    <source>
        <dbReference type="ARBA" id="ARBA00022692"/>
    </source>
</evidence>
<dbReference type="GO" id="GO:0016705">
    <property type="term" value="F:oxidoreductase activity, acting on paired donors, with incorporation or reduction of molecular oxygen"/>
    <property type="evidence" value="ECO:0007669"/>
    <property type="project" value="InterPro"/>
</dbReference>
<evidence type="ECO:0000313" key="13">
    <source>
        <dbReference type="Proteomes" id="UP001293254"/>
    </source>
</evidence>
<comment type="caution">
    <text evidence="12">The sequence shown here is derived from an EMBL/GenBank/DDBJ whole genome shotgun (WGS) entry which is preliminary data.</text>
</comment>
<evidence type="ECO:0000256" key="4">
    <source>
        <dbReference type="ARBA" id="ARBA00022617"/>
    </source>
</evidence>
<keyword evidence="7" id="KW-1133">Transmembrane helix</keyword>
<comment type="cofactor">
    <cofactor evidence="1">
        <name>heme</name>
        <dbReference type="ChEBI" id="CHEBI:30413"/>
    </cofactor>
</comment>
<gene>
    <name evidence="12" type="ORF">Salat_1032700</name>
</gene>
<dbReference type="EMBL" id="JACGWO010000003">
    <property type="protein sequence ID" value="KAK4432705.1"/>
    <property type="molecule type" value="Genomic_DNA"/>
</dbReference>
<evidence type="ECO:0000256" key="9">
    <source>
        <dbReference type="ARBA" id="ARBA00023004"/>
    </source>
</evidence>
<dbReference type="GO" id="GO:0016020">
    <property type="term" value="C:membrane"/>
    <property type="evidence" value="ECO:0007669"/>
    <property type="project" value="UniProtKB-SubCell"/>
</dbReference>
<reference evidence="12" key="2">
    <citation type="journal article" date="2024" name="Plant">
        <title>Genomic evolution and insights into agronomic trait innovations of Sesamum species.</title>
        <authorList>
            <person name="Miao H."/>
            <person name="Wang L."/>
            <person name="Qu L."/>
            <person name="Liu H."/>
            <person name="Sun Y."/>
            <person name="Le M."/>
            <person name="Wang Q."/>
            <person name="Wei S."/>
            <person name="Zheng Y."/>
            <person name="Lin W."/>
            <person name="Duan Y."/>
            <person name="Cao H."/>
            <person name="Xiong S."/>
            <person name="Wang X."/>
            <person name="Wei L."/>
            <person name="Li C."/>
            <person name="Ma Q."/>
            <person name="Ju M."/>
            <person name="Zhao R."/>
            <person name="Li G."/>
            <person name="Mu C."/>
            <person name="Tian Q."/>
            <person name="Mei H."/>
            <person name="Zhang T."/>
            <person name="Gao T."/>
            <person name="Zhang H."/>
        </authorList>
    </citation>
    <scope>NUCLEOTIDE SEQUENCE</scope>
    <source>
        <strain evidence="12">3651</strain>
    </source>
</reference>
<evidence type="ECO:0000256" key="3">
    <source>
        <dbReference type="ARBA" id="ARBA00010617"/>
    </source>
</evidence>
<keyword evidence="11" id="KW-0472">Membrane</keyword>
<keyword evidence="4" id="KW-0349">Heme</keyword>
<dbReference type="Gene3D" id="1.10.630.10">
    <property type="entry name" value="Cytochrome P450"/>
    <property type="match status" value="1"/>
</dbReference>
<evidence type="ECO:0000256" key="1">
    <source>
        <dbReference type="ARBA" id="ARBA00001971"/>
    </source>
</evidence>
<evidence type="ECO:0000256" key="11">
    <source>
        <dbReference type="ARBA" id="ARBA00023136"/>
    </source>
</evidence>
<keyword evidence="5" id="KW-0812">Transmembrane</keyword>
<keyword evidence="8" id="KW-0560">Oxidoreductase</keyword>
<reference evidence="12" key="1">
    <citation type="submission" date="2020-06" db="EMBL/GenBank/DDBJ databases">
        <authorList>
            <person name="Li T."/>
            <person name="Hu X."/>
            <person name="Zhang T."/>
            <person name="Song X."/>
            <person name="Zhang H."/>
            <person name="Dai N."/>
            <person name="Sheng W."/>
            <person name="Hou X."/>
            <person name="Wei L."/>
        </authorList>
    </citation>
    <scope>NUCLEOTIDE SEQUENCE</scope>
    <source>
        <strain evidence="12">3651</strain>
        <tissue evidence="12">Leaf</tissue>
    </source>
</reference>
<evidence type="ECO:0000256" key="7">
    <source>
        <dbReference type="ARBA" id="ARBA00022989"/>
    </source>
</evidence>
<dbReference type="Pfam" id="PF00067">
    <property type="entry name" value="p450"/>
    <property type="match status" value="1"/>
</dbReference>
<keyword evidence="10" id="KW-0503">Monooxygenase</keyword>
<accession>A0AAE1YLM9</accession>
<evidence type="ECO:0000256" key="10">
    <source>
        <dbReference type="ARBA" id="ARBA00023033"/>
    </source>
</evidence>
<dbReference type="InterPro" id="IPR002401">
    <property type="entry name" value="Cyt_P450_E_grp-I"/>
</dbReference>
<dbReference type="PANTHER" id="PTHR47955:SF22">
    <property type="entry name" value="CYTOCHROME P450 83B1-LIKE"/>
    <property type="match status" value="1"/>
</dbReference>
<dbReference type="InterPro" id="IPR001128">
    <property type="entry name" value="Cyt_P450"/>
</dbReference>
<comment type="similarity">
    <text evidence="3">Belongs to the cytochrome P450 family.</text>
</comment>